<evidence type="ECO:0000313" key="4">
    <source>
        <dbReference type="Proteomes" id="UP000176192"/>
    </source>
</evidence>
<proteinExistence type="predicted"/>
<accession>A0A1F6YCU8</accession>
<comment type="caution">
    <text evidence="3">The sequence shown here is derived from an EMBL/GenBank/DDBJ whole genome shotgun (WGS) entry which is preliminary data.</text>
</comment>
<feature type="coiled-coil region" evidence="1">
    <location>
        <begin position="136"/>
        <end position="163"/>
    </location>
</feature>
<dbReference type="Gene3D" id="3.40.50.300">
    <property type="entry name" value="P-loop containing nucleotide triphosphate hydrolases"/>
    <property type="match status" value="2"/>
</dbReference>
<dbReference type="AlphaFoldDB" id="A0A1F6YCU8"/>
<name>A0A1F6YCU8_9BACT</name>
<reference evidence="3 4" key="1">
    <citation type="journal article" date="2016" name="Nat. Commun.">
        <title>Thousands of microbial genomes shed light on interconnected biogeochemical processes in an aquifer system.</title>
        <authorList>
            <person name="Anantharaman K."/>
            <person name="Brown C.T."/>
            <person name="Hug L.A."/>
            <person name="Sharon I."/>
            <person name="Castelle C.J."/>
            <person name="Probst A.J."/>
            <person name="Thomas B.C."/>
            <person name="Singh A."/>
            <person name="Wilkins M.J."/>
            <person name="Karaoz U."/>
            <person name="Brodie E.L."/>
            <person name="Williams K.H."/>
            <person name="Hubbard S.S."/>
            <person name="Banfield J.F."/>
        </authorList>
    </citation>
    <scope>NUCLEOTIDE SEQUENCE [LARGE SCALE GENOMIC DNA]</scope>
</reference>
<dbReference type="Pfam" id="PF13166">
    <property type="entry name" value="AAA_13"/>
    <property type="match status" value="1"/>
</dbReference>
<dbReference type="PANTHER" id="PTHR32182">
    <property type="entry name" value="DNA REPLICATION AND REPAIR PROTEIN RECF"/>
    <property type="match status" value="1"/>
</dbReference>
<dbReference type="Proteomes" id="UP000176192">
    <property type="component" value="Unassembled WGS sequence"/>
</dbReference>
<dbReference type="STRING" id="1801797.A3G06_02905"/>
<evidence type="ECO:0000259" key="2">
    <source>
        <dbReference type="Pfam" id="PF13166"/>
    </source>
</evidence>
<sequence>MKIRKITTIKNYKSFSDFSWNKFCKNASGQEEILQNFSIVFGENGSGKSAICDVLKSVSQNQDFPNTPPSLAEVELNDGSSNQVHKYENRNWASQIGKNSFLFFDVDFVNANVHTHGVRSSNLQQGAHTQRAGKLIIDLDEQANNLKEAVKTKKDEVETLQNSCAGILEQQFTDKDKELFQTYKDADDKTKQEKLTKEQEELKKLEADLATLQKLNKKYAEINRISAVSQIVFSNPFSSKATFTELFTRQIKEKAQDEADEKIKTHFAKHRQFIEYAKDQIPKNYTGENCPLCMQPLANATKVIEYYRAVFDQTYENAKRKFLSDIETAKSELETIKSNLSLLPSKTTAVFDALEKIKTDFEIQDIYKLEEKTEHSGKFSDITTKEIDDLLTALESLKKIERAQVDAAKLYDAVIKKLQEIEKFVKGVNDLIVAKNKSVSNFKGKYSDQSKITSEIQEKTQKQTGLGELIDFLKSEKIKLIKNQNETIAKQKILSEELKKAQEDLKNYLANTIPESVISQMIAILGKFNLSFTLEHIKPAPNTKDYSFSFRIKDQKGNEREMKDGLSEGERQLISLAFFFAINEKLQNKDKTVLIFDDPITSLDSPNLKILAELIHKRTQEFSQVIVFTHHPLFFKYLAKCENPNPYKFGVLKNAEPFGGSFLFFDPGFDLTAEVQKCNQEISQNAQNGNLKPEEIALKYGQLLRLAVEKFIKNDLLMWDKEKRFDEVTESLKQGKNKMAKLSDGDLEVVTNMYKYCNYSNLLHADKETPSALSELMTHIDKFVKILDKVNT</sequence>
<dbReference type="InterPro" id="IPR026866">
    <property type="entry name" value="CR006_AAA"/>
</dbReference>
<organism evidence="3 4">
    <name type="scientific">Candidatus Nomurabacteria bacterium RIFCSPLOWO2_12_FULL_46_14</name>
    <dbReference type="NCBI Taxonomy" id="1801797"/>
    <lineage>
        <taxon>Bacteria</taxon>
        <taxon>Candidatus Nomuraibacteriota</taxon>
    </lineage>
</organism>
<feature type="coiled-coil region" evidence="1">
    <location>
        <begin position="188"/>
        <end position="222"/>
    </location>
</feature>
<dbReference type="SUPFAM" id="SSF52540">
    <property type="entry name" value="P-loop containing nucleoside triphosphate hydrolases"/>
    <property type="match status" value="1"/>
</dbReference>
<dbReference type="EMBL" id="MFVV01000005">
    <property type="protein sequence ID" value="OGJ04188.1"/>
    <property type="molecule type" value="Genomic_DNA"/>
</dbReference>
<protein>
    <recommendedName>
        <fullName evidence="2">Protein CR006 P-loop domain-containing protein</fullName>
    </recommendedName>
</protein>
<evidence type="ECO:0000313" key="3">
    <source>
        <dbReference type="EMBL" id="OGJ04188.1"/>
    </source>
</evidence>
<gene>
    <name evidence="3" type="ORF">A3G06_02905</name>
</gene>
<dbReference type="GO" id="GO:0000731">
    <property type="term" value="P:DNA synthesis involved in DNA repair"/>
    <property type="evidence" value="ECO:0007669"/>
    <property type="project" value="TreeGrafter"/>
</dbReference>
<feature type="domain" description="Protein CR006 P-loop" evidence="2">
    <location>
        <begin position="34"/>
        <end position="645"/>
    </location>
</feature>
<keyword evidence="1" id="KW-0175">Coiled coil</keyword>
<evidence type="ECO:0000256" key="1">
    <source>
        <dbReference type="SAM" id="Coils"/>
    </source>
</evidence>
<feature type="coiled-coil region" evidence="1">
    <location>
        <begin position="481"/>
        <end position="511"/>
    </location>
</feature>
<dbReference type="GO" id="GO:0006302">
    <property type="term" value="P:double-strand break repair"/>
    <property type="evidence" value="ECO:0007669"/>
    <property type="project" value="TreeGrafter"/>
</dbReference>
<dbReference type="InterPro" id="IPR027417">
    <property type="entry name" value="P-loop_NTPase"/>
</dbReference>
<dbReference type="PANTHER" id="PTHR32182:SF22">
    <property type="entry name" value="ATP-DEPENDENT ENDONUCLEASE, OLD FAMILY-RELATED"/>
    <property type="match status" value="1"/>
</dbReference>